<dbReference type="GO" id="GO:0022625">
    <property type="term" value="C:cytosolic large ribosomal subunit"/>
    <property type="evidence" value="ECO:0007669"/>
    <property type="project" value="TreeGrafter"/>
</dbReference>
<dbReference type="KEGG" id="htq:FRZ44_29360"/>
<comment type="similarity">
    <text evidence="1 7 8">Belongs to the universal ribosomal protein uL22 family.</text>
</comment>
<dbReference type="AlphaFoldDB" id="A0A5J6MJK9"/>
<dbReference type="GO" id="GO:0019843">
    <property type="term" value="F:rRNA binding"/>
    <property type="evidence" value="ECO:0007669"/>
    <property type="project" value="UniProtKB-UniRule"/>
</dbReference>
<dbReference type="EMBL" id="CP042906">
    <property type="protein sequence ID" value="QEX17634.1"/>
    <property type="molecule type" value="Genomic_DNA"/>
</dbReference>
<dbReference type="OrthoDB" id="9805969at2"/>
<keyword evidence="4 7" id="KW-0689">Ribosomal protein</keyword>
<organism evidence="11 12">
    <name type="scientific">Hypericibacter terrae</name>
    <dbReference type="NCBI Taxonomy" id="2602015"/>
    <lineage>
        <taxon>Bacteria</taxon>
        <taxon>Pseudomonadati</taxon>
        <taxon>Pseudomonadota</taxon>
        <taxon>Alphaproteobacteria</taxon>
        <taxon>Rhodospirillales</taxon>
        <taxon>Dongiaceae</taxon>
        <taxon>Hypericibacter</taxon>
    </lineage>
</organism>
<comment type="function">
    <text evidence="7">The globular domain of the protein is located near the polypeptide exit tunnel on the outside of the subunit, while an extended beta-hairpin is found that lines the wall of the exit tunnel in the center of the 70S ribosome.</text>
</comment>
<evidence type="ECO:0000256" key="3">
    <source>
        <dbReference type="ARBA" id="ARBA00022884"/>
    </source>
</evidence>
<evidence type="ECO:0000256" key="1">
    <source>
        <dbReference type="ARBA" id="ARBA00009451"/>
    </source>
</evidence>
<comment type="function">
    <text evidence="7 10">This protein binds specifically to 23S rRNA; its binding is stimulated by other ribosomal proteins, e.g., L4, L17, and L20. It is important during the early stages of 50S assembly. It makes multiple contacts with different domains of the 23S rRNA in the assembled 50S subunit and ribosome.</text>
</comment>
<evidence type="ECO:0000313" key="11">
    <source>
        <dbReference type="EMBL" id="QEX17634.1"/>
    </source>
</evidence>
<dbReference type="InterPro" id="IPR001063">
    <property type="entry name" value="Ribosomal_uL22"/>
</dbReference>
<dbReference type="HAMAP" id="MF_01331_B">
    <property type="entry name" value="Ribosomal_uL22_B"/>
    <property type="match status" value="1"/>
</dbReference>
<name>A0A5J6MJK9_9PROT</name>
<evidence type="ECO:0000256" key="4">
    <source>
        <dbReference type="ARBA" id="ARBA00022980"/>
    </source>
</evidence>
<dbReference type="Proteomes" id="UP000326202">
    <property type="component" value="Chromosome"/>
</dbReference>
<dbReference type="PANTHER" id="PTHR13501">
    <property type="entry name" value="CHLOROPLAST 50S RIBOSOMAL PROTEIN L22-RELATED"/>
    <property type="match status" value="1"/>
</dbReference>
<dbReference type="PANTHER" id="PTHR13501:SF8">
    <property type="entry name" value="LARGE RIBOSOMAL SUBUNIT PROTEIN UL22M"/>
    <property type="match status" value="1"/>
</dbReference>
<dbReference type="GO" id="GO:0003735">
    <property type="term" value="F:structural constituent of ribosome"/>
    <property type="evidence" value="ECO:0007669"/>
    <property type="project" value="InterPro"/>
</dbReference>
<dbReference type="SUPFAM" id="SSF54843">
    <property type="entry name" value="Ribosomal protein L22"/>
    <property type="match status" value="1"/>
</dbReference>
<dbReference type="InterPro" id="IPR005727">
    <property type="entry name" value="Ribosomal_uL22_bac/chlpt-type"/>
</dbReference>
<gene>
    <name evidence="7 11" type="primary">rplV</name>
    <name evidence="11" type="ORF">FRZ44_29360</name>
</gene>
<keyword evidence="5 7" id="KW-0687">Ribonucleoprotein</keyword>
<evidence type="ECO:0000256" key="7">
    <source>
        <dbReference type="HAMAP-Rule" id="MF_01331"/>
    </source>
</evidence>
<evidence type="ECO:0000256" key="6">
    <source>
        <dbReference type="ARBA" id="ARBA00035207"/>
    </source>
</evidence>
<evidence type="ECO:0000256" key="8">
    <source>
        <dbReference type="RuleBase" id="RU004005"/>
    </source>
</evidence>
<dbReference type="CDD" id="cd00336">
    <property type="entry name" value="Ribosomal_L22"/>
    <property type="match status" value="1"/>
</dbReference>
<protein>
    <recommendedName>
        <fullName evidence="6 7">Large ribosomal subunit protein uL22</fullName>
    </recommendedName>
</protein>
<accession>A0A5J6MJK9</accession>
<dbReference type="InterPro" id="IPR036394">
    <property type="entry name" value="Ribosomal_uL22_sf"/>
</dbReference>
<dbReference type="NCBIfam" id="TIGR01044">
    <property type="entry name" value="rplV_bact"/>
    <property type="match status" value="1"/>
</dbReference>
<sequence length="126" mass="14064">MSKKAHPRTLTETEAKAVARLLRTSPRKLNLVAQSIRGKSASAALAELTFSKRRIAREAKKVLQAAIANAENNHQLDVDRLVVSEASVGRGFVMRRFHARARGRAAKVEKWWSNFTVVVRESEETA</sequence>
<reference evidence="11 12" key="1">
    <citation type="submission" date="2019-08" db="EMBL/GenBank/DDBJ databases">
        <title>Hyperibacter terrae gen. nov., sp. nov. and Hyperibacter viscosus sp. nov., two new members in the family Rhodospirillaceae isolated from the rhizosphere of Hypericum perforatum.</title>
        <authorList>
            <person name="Noviana Z."/>
        </authorList>
    </citation>
    <scope>NUCLEOTIDE SEQUENCE [LARGE SCALE GENOMIC DNA]</scope>
    <source>
        <strain evidence="11 12">R5913</strain>
    </source>
</reference>
<keyword evidence="3 7" id="KW-0694">RNA-binding</keyword>
<evidence type="ECO:0000313" key="12">
    <source>
        <dbReference type="Proteomes" id="UP000326202"/>
    </source>
</evidence>
<dbReference type="RefSeq" id="WP_151177875.1">
    <property type="nucleotide sequence ID" value="NZ_CP042906.1"/>
</dbReference>
<keyword evidence="2 7" id="KW-0699">rRNA-binding</keyword>
<dbReference type="GO" id="GO:0006412">
    <property type="term" value="P:translation"/>
    <property type="evidence" value="ECO:0007669"/>
    <property type="project" value="UniProtKB-UniRule"/>
</dbReference>
<evidence type="ECO:0000256" key="5">
    <source>
        <dbReference type="ARBA" id="ARBA00023274"/>
    </source>
</evidence>
<keyword evidence="12" id="KW-1185">Reference proteome</keyword>
<dbReference type="InterPro" id="IPR047867">
    <property type="entry name" value="Ribosomal_uL22_bac/org-type"/>
</dbReference>
<evidence type="ECO:0000256" key="9">
    <source>
        <dbReference type="RuleBase" id="RU004006"/>
    </source>
</evidence>
<evidence type="ECO:0000256" key="2">
    <source>
        <dbReference type="ARBA" id="ARBA00022730"/>
    </source>
</evidence>
<proteinExistence type="inferred from homology"/>
<evidence type="ECO:0000256" key="10">
    <source>
        <dbReference type="RuleBase" id="RU004008"/>
    </source>
</evidence>
<dbReference type="Pfam" id="PF00237">
    <property type="entry name" value="Ribosomal_L22"/>
    <property type="match status" value="1"/>
</dbReference>
<comment type="subunit">
    <text evidence="7 9">Part of the 50S ribosomal subunit.</text>
</comment>
<dbReference type="Gene3D" id="3.90.470.10">
    <property type="entry name" value="Ribosomal protein L22/L17"/>
    <property type="match status" value="1"/>
</dbReference>